<feature type="coiled-coil region" evidence="2">
    <location>
        <begin position="109"/>
        <end position="136"/>
    </location>
</feature>
<evidence type="ECO:0000256" key="3">
    <source>
        <dbReference type="SAM" id="SignalP"/>
    </source>
</evidence>
<dbReference type="PANTHER" id="PTHR30469">
    <property type="entry name" value="MULTIDRUG RESISTANCE PROTEIN MDTA"/>
    <property type="match status" value="1"/>
</dbReference>
<dbReference type="Proteomes" id="UP000603545">
    <property type="component" value="Unassembled WGS sequence"/>
</dbReference>
<evidence type="ECO:0000259" key="5">
    <source>
        <dbReference type="Pfam" id="PF25973"/>
    </source>
</evidence>
<keyword evidence="2" id="KW-0175">Coiled coil</keyword>
<dbReference type="Pfam" id="PF25989">
    <property type="entry name" value="YknX_C"/>
    <property type="match status" value="1"/>
</dbReference>
<dbReference type="GO" id="GO:1990281">
    <property type="term" value="C:efflux pump complex"/>
    <property type="evidence" value="ECO:0007669"/>
    <property type="project" value="TreeGrafter"/>
</dbReference>
<reference evidence="7 8" key="1">
    <citation type="submission" date="2020-08" db="EMBL/GenBank/DDBJ databases">
        <title>Bridging the membrane lipid divide: bacteria of the FCB group superphylum have the potential to synthesize archaeal ether lipids.</title>
        <authorList>
            <person name="Villanueva L."/>
            <person name="Von Meijenfeldt F.A.B."/>
            <person name="Westbye A.B."/>
            <person name="Yadav S."/>
            <person name="Hopmans E.C."/>
            <person name="Dutilh B.E."/>
            <person name="Sinninghe Damste J.S."/>
        </authorList>
    </citation>
    <scope>NUCLEOTIDE SEQUENCE [LARGE SCALE GENOMIC DNA]</scope>
    <source>
        <strain evidence="7">NIOZ-UU82</strain>
    </source>
</reference>
<evidence type="ECO:0000259" key="6">
    <source>
        <dbReference type="Pfam" id="PF25989"/>
    </source>
</evidence>
<dbReference type="GO" id="GO:0015562">
    <property type="term" value="F:efflux transmembrane transporter activity"/>
    <property type="evidence" value="ECO:0007669"/>
    <property type="project" value="TreeGrafter"/>
</dbReference>
<comment type="caution">
    <text evidence="7">The sequence shown here is derived from an EMBL/GenBank/DDBJ whole genome shotgun (WGS) entry which is preliminary data.</text>
</comment>
<dbReference type="EMBL" id="JACNLL010000029">
    <property type="protein sequence ID" value="MBC8198996.1"/>
    <property type="molecule type" value="Genomic_DNA"/>
</dbReference>
<dbReference type="InterPro" id="IPR058792">
    <property type="entry name" value="Beta-barrel_RND_2"/>
</dbReference>
<keyword evidence="3" id="KW-0732">Signal</keyword>
<dbReference type="InterPro" id="IPR058637">
    <property type="entry name" value="YknX-like_C"/>
</dbReference>
<dbReference type="Pfam" id="PF25954">
    <property type="entry name" value="Beta-barrel_RND_2"/>
    <property type="match status" value="1"/>
</dbReference>
<dbReference type="Pfam" id="PF25973">
    <property type="entry name" value="BSH_CzcB"/>
    <property type="match status" value="1"/>
</dbReference>
<dbReference type="AlphaFoldDB" id="A0A8J6N564"/>
<dbReference type="SUPFAM" id="SSF111369">
    <property type="entry name" value="HlyD-like secretion proteins"/>
    <property type="match status" value="1"/>
</dbReference>
<evidence type="ECO:0000313" key="8">
    <source>
        <dbReference type="Proteomes" id="UP000603545"/>
    </source>
</evidence>
<dbReference type="Gene3D" id="1.10.287.470">
    <property type="entry name" value="Helix hairpin bin"/>
    <property type="match status" value="1"/>
</dbReference>
<dbReference type="Gene3D" id="2.40.30.170">
    <property type="match status" value="1"/>
</dbReference>
<feature type="domain" description="CzcB-like barrel-sandwich hybrid" evidence="5">
    <location>
        <begin position="71"/>
        <end position="207"/>
    </location>
</feature>
<evidence type="ECO:0000256" key="1">
    <source>
        <dbReference type="ARBA" id="ARBA00009477"/>
    </source>
</evidence>
<dbReference type="NCBIfam" id="TIGR01730">
    <property type="entry name" value="RND_mfp"/>
    <property type="match status" value="1"/>
</dbReference>
<evidence type="ECO:0000256" key="2">
    <source>
        <dbReference type="SAM" id="Coils"/>
    </source>
</evidence>
<feature type="chain" id="PRO_5035323722" evidence="3">
    <location>
        <begin position="31"/>
        <end position="368"/>
    </location>
</feature>
<dbReference type="Gene3D" id="2.40.420.20">
    <property type="match status" value="1"/>
</dbReference>
<evidence type="ECO:0000259" key="4">
    <source>
        <dbReference type="Pfam" id="PF25954"/>
    </source>
</evidence>
<feature type="domain" description="YknX-like C-terminal permuted SH3-like" evidence="6">
    <location>
        <begin position="296"/>
        <end position="362"/>
    </location>
</feature>
<feature type="signal peptide" evidence="3">
    <location>
        <begin position="1"/>
        <end position="30"/>
    </location>
</feature>
<sequence>MLKVNFKFSSFKFLLLLGSTLLISCSTSLAGDTGKSKISSPVPVRVAIVEKKMVSDRISLVGTTEAIAGSTVAAEVSGVVEYYPVKEGDFVKKGQLLVRLRSTDSEIRLKGAIAAREKIRANLQNAEKELARFSRLKDADSIAARKYDEALYNHNSILQGFLQSKAEVKRLCYEIKQKEVFAPFSGFIVKEYAQIGEWINRGGPVVTMLDLSQIRISVDVPERYAVMLSSQSKVRIIVKSISNDPLLGRIYAVLPQGDQNSRTFPVRINLPNPDLKIKSGMEAMVTFNLPGRESVLLIPKDAVVVEGNNRLVFSVTEGKAMPVYVKVIGYYDGNAGVKGDLKPGDQVVIRGNERLRPGQTVRIEELRD</sequence>
<dbReference type="InterPro" id="IPR006143">
    <property type="entry name" value="RND_pump_MFP"/>
</dbReference>
<dbReference type="PROSITE" id="PS51257">
    <property type="entry name" value="PROKAR_LIPOPROTEIN"/>
    <property type="match status" value="1"/>
</dbReference>
<name>A0A8J6N564_9BACT</name>
<feature type="domain" description="CusB-like beta-barrel" evidence="4">
    <location>
        <begin position="216"/>
        <end position="288"/>
    </location>
</feature>
<gene>
    <name evidence="7" type="ORF">H8E80_02965</name>
</gene>
<organism evidence="7 8">
    <name type="scientific">Candidatus Desulfaltia bathyphila</name>
    <dbReference type="NCBI Taxonomy" id="2841697"/>
    <lineage>
        <taxon>Bacteria</taxon>
        <taxon>Pseudomonadati</taxon>
        <taxon>Thermodesulfobacteriota</taxon>
        <taxon>Desulfobacteria</taxon>
        <taxon>Desulfobacterales</taxon>
        <taxon>Desulfobacterales incertae sedis</taxon>
        <taxon>Candidatus Desulfaltia</taxon>
    </lineage>
</organism>
<comment type="similarity">
    <text evidence="1">Belongs to the membrane fusion protein (MFP) (TC 8.A.1) family.</text>
</comment>
<proteinExistence type="inferred from homology"/>
<accession>A0A8J6N564</accession>
<protein>
    <submittedName>
        <fullName evidence="7">Efflux RND transporter periplasmic adaptor subunit</fullName>
    </submittedName>
</protein>
<dbReference type="Gene3D" id="2.40.50.100">
    <property type="match status" value="1"/>
</dbReference>
<dbReference type="InterPro" id="IPR058647">
    <property type="entry name" value="BSH_CzcB-like"/>
</dbReference>
<evidence type="ECO:0000313" key="7">
    <source>
        <dbReference type="EMBL" id="MBC8198996.1"/>
    </source>
</evidence>